<feature type="domain" description="RNase H type-1" evidence="8">
    <location>
        <begin position="266"/>
        <end position="398"/>
    </location>
</feature>
<reference evidence="10" key="1">
    <citation type="submission" date="2025-08" db="UniProtKB">
        <authorList>
            <consortium name="RefSeq"/>
        </authorList>
    </citation>
    <scope>IDENTIFICATION</scope>
    <source>
        <tissue evidence="10">Gonads</tissue>
    </source>
</reference>
<dbReference type="GO" id="GO:0043137">
    <property type="term" value="P:DNA replication, removal of RNA primer"/>
    <property type="evidence" value="ECO:0007669"/>
    <property type="project" value="TreeGrafter"/>
</dbReference>
<evidence type="ECO:0000313" key="10">
    <source>
        <dbReference type="RefSeq" id="XP_030751350.1"/>
    </source>
</evidence>
<keyword evidence="4" id="KW-0540">Nuclease</keyword>
<dbReference type="AlphaFoldDB" id="A0A6J2XKB0"/>
<keyword evidence="6" id="KW-0255">Endonuclease</keyword>
<accession>A0A6J2XKB0</accession>
<name>A0A6J2XKB0_SITOR</name>
<dbReference type="EC" id="3.1.26.4" evidence="3"/>
<dbReference type="GeneID" id="115878881"/>
<evidence type="ECO:0000256" key="2">
    <source>
        <dbReference type="ARBA" id="ARBA00005300"/>
    </source>
</evidence>
<dbReference type="InParanoid" id="A0A6J2XKB0"/>
<dbReference type="InterPro" id="IPR050092">
    <property type="entry name" value="RNase_H"/>
</dbReference>
<dbReference type="InterPro" id="IPR012337">
    <property type="entry name" value="RNaseH-like_sf"/>
</dbReference>
<organism evidence="9 10">
    <name type="scientific">Sitophilus oryzae</name>
    <name type="common">Rice weevil</name>
    <name type="synonym">Curculio oryzae</name>
    <dbReference type="NCBI Taxonomy" id="7048"/>
    <lineage>
        <taxon>Eukaryota</taxon>
        <taxon>Metazoa</taxon>
        <taxon>Ecdysozoa</taxon>
        <taxon>Arthropoda</taxon>
        <taxon>Hexapoda</taxon>
        <taxon>Insecta</taxon>
        <taxon>Pterygota</taxon>
        <taxon>Neoptera</taxon>
        <taxon>Endopterygota</taxon>
        <taxon>Coleoptera</taxon>
        <taxon>Polyphaga</taxon>
        <taxon>Cucujiformia</taxon>
        <taxon>Curculionidae</taxon>
        <taxon>Dryophthorinae</taxon>
        <taxon>Sitophilus</taxon>
    </lineage>
</organism>
<protein>
    <recommendedName>
        <fullName evidence="3">ribonuclease H</fullName>
        <ecNumber evidence="3">3.1.26.4</ecNumber>
    </recommendedName>
</protein>
<evidence type="ECO:0000259" key="8">
    <source>
        <dbReference type="PROSITE" id="PS50879"/>
    </source>
</evidence>
<dbReference type="PROSITE" id="PS50879">
    <property type="entry name" value="RNASE_H_1"/>
    <property type="match status" value="1"/>
</dbReference>
<evidence type="ECO:0000256" key="7">
    <source>
        <dbReference type="ARBA" id="ARBA00022801"/>
    </source>
</evidence>
<proteinExistence type="inferred from homology"/>
<evidence type="ECO:0000313" key="9">
    <source>
        <dbReference type="Proteomes" id="UP000504635"/>
    </source>
</evidence>
<dbReference type="Pfam" id="PF00075">
    <property type="entry name" value="RNase_H"/>
    <property type="match status" value="1"/>
</dbReference>
<dbReference type="InterPro" id="IPR002156">
    <property type="entry name" value="RNaseH_domain"/>
</dbReference>
<dbReference type="GO" id="GO:0004523">
    <property type="term" value="F:RNA-DNA hybrid ribonuclease activity"/>
    <property type="evidence" value="ECO:0007669"/>
    <property type="project" value="UniProtKB-EC"/>
</dbReference>
<comment type="similarity">
    <text evidence="2">Belongs to the RNase H family.</text>
</comment>
<gene>
    <name evidence="10" type="primary">LOC115878881</name>
</gene>
<dbReference type="Gene3D" id="3.30.420.10">
    <property type="entry name" value="Ribonuclease H-like superfamily/Ribonuclease H"/>
    <property type="match status" value="1"/>
</dbReference>
<dbReference type="InterPro" id="IPR036397">
    <property type="entry name" value="RNaseH_sf"/>
</dbReference>
<dbReference type="PANTHER" id="PTHR10642:SF26">
    <property type="entry name" value="RIBONUCLEASE H1"/>
    <property type="match status" value="1"/>
</dbReference>
<dbReference type="OrthoDB" id="6777554at2759"/>
<keyword evidence="5" id="KW-0479">Metal-binding</keyword>
<sequence>MSRWASLKNHNLSISEEKSKAVWFTKGRRLLNPPHLLYNNKRIPYTDKTKYLGIILHKNLKWTPHITEQVNKAQKGLNIIKNLTRVWWGADPKTLLVIYNGIVKSHLDYGSIFIKPTNKTGLEKIDKTQFQSLRTILGCMKSTPTWALLAEAKEQSMDHRRKNLSVKFLLKIYSHNDHPLTTLLKNIRKSLAKNANFWRNKETPYLVTALGYLDKYSNKIYKNDRAPCYEMQLQHQIKMIKVIDLNLEKSQVSNKNLFYEITENIRSNHTFIYTDASKGKNNAGYGVYCNNPPINYAERLPEEVTICTAEIVAINKAIIISLCKELRNVVILSDSKSAIDKIRYPGVNTSNDSITLSTKKLLLEANNSGTKIHLTWIPSHTDISGNEAADKLANIGRSLNVPKNIKIDKADILAVIKHKLTEEFSQKWKTTATNKGGWYSEIVKKFPKTRWFDNLKYARRKDITNIIRLKTGHCRTKVHLNRIGIIDSPLCECGKIENINHIFLACPLRTYPQTDLYTKLIKDATLHHSVCRQWLSQRAKLKTINLINAFIDKNKLEL</sequence>
<dbReference type="RefSeq" id="XP_030751350.1">
    <property type="nucleotide sequence ID" value="XM_030895490.1"/>
</dbReference>
<keyword evidence="9" id="KW-1185">Reference proteome</keyword>
<dbReference type="SUPFAM" id="SSF53098">
    <property type="entry name" value="Ribonuclease H-like"/>
    <property type="match status" value="1"/>
</dbReference>
<dbReference type="Proteomes" id="UP000504635">
    <property type="component" value="Unplaced"/>
</dbReference>
<evidence type="ECO:0000256" key="1">
    <source>
        <dbReference type="ARBA" id="ARBA00000077"/>
    </source>
</evidence>
<evidence type="ECO:0000256" key="6">
    <source>
        <dbReference type="ARBA" id="ARBA00022759"/>
    </source>
</evidence>
<dbReference type="KEGG" id="soy:115878881"/>
<dbReference type="PANTHER" id="PTHR10642">
    <property type="entry name" value="RIBONUCLEASE H1"/>
    <property type="match status" value="1"/>
</dbReference>
<dbReference type="CDD" id="cd09276">
    <property type="entry name" value="Rnase_HI_RT_non_LTR"/>
    <property type="match status" value="1"/>
</dbReference>
<dbReference type="GO" id="GO:0003676">
    <property type="term" value="F:nucleic acid binding"/>
    <property type="evidence" value="ECO:0007669"/>
    <property type="project" value="InterPro"/>
</dbReference>
<comment type="catalytic activity">
    <reaction evidence="1">
        <text>Endonucleolytic cleavage to 5'-phosphomonoester.</text>
        <dbReference type="EC" id="3.1.26.4"/>
    </reaction>
</comment>
<evidence type="ECO:0000256" key="3">
    <source>
        <dbReference type="ARBA" id="ARBA00012180"/>
    </source>
</evidence>
<dbReference type="GO" id="GO:0046872">
    <property type="term" value="F:metal ion binding"/>
    <property type="evidence" value="ECO:0007669"/>
    <property type="project" value="UniProtKB-KW"/>
</dbReference>
<evidence type="ECO:0000256" key="4">
    <source>
        <dbReference type="ARBA" id="ARBA00022722"/>
    </source>
</evidence>
<evidence type="ECO:0000256" key="5">
    <source>
        <dbReference type="ARBA" id="ARBA00022723"/>
    </source>
</evidence>
<keyword evidence="7" id="KW-0378">Hydrolase</keyword>